<evidence type="ECO:0000313" key="1">
    <source>
        <dbReference type="EMBL" id="SFU79726.1"/>
    </source>
</evidence>
<accession>A0A1I7J3H3</accession>
<reference evidence="2" key="1">
    <citation type="submission" date="2016-10" db="EMBL/GenBank/DDBJ databases">
        <authorList>
            <person name="Varghese N."/>
        </authorList>
    </citation>
    <scope>NUCLEOTIDE SEQUENCE [LARGE SCALE GENOMIC DNA]</scope>
    <source>
        <strain evidence="2">DSM 18820</strain>
    </source>
</reference>
<dbReference type="SUPFAM" id="SSF141571">
    <property type="entry name" value="Pentapeptide repeat-like"/>
    <property type="match status" value="1"/>
</dbReference>
<dbReference type="InterPro" id="IPR001646">
    <property type="entry name" value="5peptide_repeat"/>
</dbReference>
<dbReference type="Pfam" id="PF00805">
    <property type="entry name" value="Pentapeptide"/>
    <property type="match status" value="1"/>
</dbReference>
<sequence length="190" mass="21648">MEALLHEGKTFEKISYSGKEVKGREFEGCTFRQCDFSNSNFSHNRFVDCQFIGCNLAMMKLNGTSLRDAIFEDCKLTGINFHECEDFLFSVQFEGCILDYASFMKKKMPKTKFSHTSLKNVDFSNANLAGAMFDNTNLEGAVFSRTELKEANFLTAYNFNIDPEINSLTKARFSLHGIPGLLTKYKIRVE</sequence>
<dbReference type="PANTHER" id="PTHR42999">
    <property type="entry name" value="ANTIBIOTIC RESISTANCE PROTEIN MCBG"/>
    <property type="match status" value="1"/>
</dbReference>
<name>A0A1I7J3H3_9BACT</name>
<proteinExistence type="predicted"/>
<protein>
    <submittedName>
        <fullName evidence="1">Uncharacterized protein YjbI, contains pentapeptide repeats</fullName>
    </submittedName>
</protein>
<keyword evidence="2" id="KW-1185">Reference proteome</keyword>
<dbReference type="Proteomes" id="UP000182491">
    <property type="component" value="Unassembled WGS sequence"/>
</dbReference>
<gene>
    <name evidence="1" type="ORF">SAMN04487941_2461</name>
</gene>
<dbReference type="InterPro" id="IPR052949">
    <property type="entry name" value="PA_immunity-related"/>
</dbReference>
<dbReference type="PANTHER" id="PTHR42999:SF1">
    <property type="entry name" value="PENTAPEPTIDE REPEAT-CONTAINING PROTEIN"/>
    <property type="match status" value="1"/>
</dbReference>
<dbReference type="Gene3D" id="2.160.20.80">
    <property type="entry name" value="E3 ubiquitin-protein ligase SopA"/>
    <property type="match status" value="1"/>
</dbReference>
<dbReference type="OrthoDB" id="67652at2"/>
<dbReference type="Pfam" id="PF13599">
    <property type="entry name" value="Pentapeptide_4"/>
    <property type="match status" value="1"/>
</dbReference>
<organism evidence="1 2">
    <name type="scientific">Pontibacter akesuensis</name>
    <dbReference type="NCBI Taxonomy" id="388950"/>
    <lineage>
        <taxon>Bacteria</taxon>
        <taxon>Pseudomonadati</taxon>
        <taxon>Bacteroidota</taxon>
        <taxon>Cytophagia</taxon>
        <taxon>Cytophagales</taxon>
        <taxon>Hymenobacteraceae</taxon>
        <taxon>Pontibacter</taxon>
    </lineage>
</organism>
<evidence type="ECO:0000313" key="2">
    <source>
        <dbReference type="Proteomes" id="UP000182491"/>
    </source>
</evidence>
<dbReference type="AlphaFoldDB" id="A0A1I7J3H3"/>
<dbReference type="RefSeq" id="WP_068838543.1">
    <property type="nucleotide sequence ID" value="NZ_BMXC01000003.1"/>
</dbReference>
<dbReference type="STRING" id="388950.GCA_001611675_02605"/>
<dbReference type="EMBL" id="FPCA01000003">
    <property type="protein sequence ID" value="SFU79726.1"/>
    <property type="molecule type" value="Genomic_DNA"/>
</dbReference>